<keyword evidence="3" id="KW-1185">Reference proteome</keyword>
<accession>A0AA40FTI2</accession>
<feature type="region of interest" description="Disordered" evidence="1">
    <location>
        <begin position="125"/>
        <end position="158"/>
    </location>
</feature>
<name>A0AA40FTI2_9HYME</name>
<evidence type="ECO:0000313" key="2">
    <source>
        <dbReference type="EMBL" id="KAK1125014.1"/>
    </source>
</evidence>
<proteinExistence type="predicted"/>
<organism evidence="2 3">
    <name type="scientific">Melipona bicolor</name>
    <dbReference type="NCBI Taxonomy" id="60889"/>
    <lineage>
        <taxon>Eukaryota</taxon>
        <taxon>Metazoa</taxon>
        <taxon>Ecdysozoa</taxon>
        <taxon>Arthropoda</taxon>
        <taxon>Hexapoda</taxon>
        <taxon>Insecta</taxon>
        <taxon>Pterygota</taxon>
        <taxon>Neoptera</taxon>
        <taxon>Endopterygota</taxon>
        <taxon>Hymenoptera</taxon>
        <taxon>Apocrita</taxon>
        <taxon>Aculeata</taxon>
        <taxon>Apoidea</taxon>
        <taxon>Anthophila</taxon>
        <taxon>Apidae</taxon>
        <taxon>Melipona</taxon>
    </lineage>
</organism>
<reference evidence="2" key="1">
    <citation type="submission" date="2021-10" db="EMBL/GenBank/DDBJ databases">
        <title>Melipona bicolor Genome sequencing and assembly.</title>
        <authorList>
            <person name="Araujo N.S."/>
            <person name="Arias M.C."/>
        </authorList>
    </citation>
    <scope>NUCLEOTIDE SEQUENCE</scope>
    <source>
        <strain evidence="2">USP_2M_L1-L4_2017</strain>
        <tissue evidence="2">Whole body</tissue>
    </source>
</reference>
<dbReference type="AlphaFoldDB" id="A0AA40FTI2"/>
<evidence type="ECO:0000256" key="1">
    <source>
        <dbReference type="SAM" id="MobiDB-lite"/>
    </source>
</evidence>
<gene>
    <name evidence="2" type="ORF">K0M31_006351</name>
</gene>
<dbReference type="Proteomes" id="UP001177670">
    <property type="component" value="Unassembled WGS sequence"/>
</dbReference>
<feature type="compositionally biased region" description="Basic and acidic residues" evidence="1">
    <location>
        <begin position="84"/>
        <end position="99"/>
    </location>
</feature>
<protein>
    <submittedName>
        <fullName evidence="2">Uncharacterized protein</fullName>
    </submittedName>
</protein>
<feature type="compositionally biased region" description="Pro residues" evidence="1">
    <location>
        <begin position="140"/>
        <end position="158"/>
    </location>
</feature>
<dbReference type="EMBL" id="JAHYIQ010000017">
    <property type="protein sequence ID" value="KAK1125014.1"/>
    <property type="molecule type" value="Genomic_DNA"/>
</dbReference>
<feature type="region of interest" description="Disordered" evidence="1">
    <location>
        <begin position="80"/>
        <end position="102"/>
    </location>
</feature>
<sequence length="158" mass="17379">MLRHSTTPRGQTVVWRLLSRPFRLSLTLSLSLLLRFARNTYVNRSAVSAAIVSRLRSVTTPATIGRDRQRTGNRARLCRAPAMKAERATPFPEEKEVESRGAPPPVLACACVCVRACTGRRGRFERKRETVARNGSSSSSPPPPFSLLTLPFPPGSPP</sequence>
<comment type="caution">
    <text evidence="2">The sequence shown here is derived from an EMBL/GenBank/DDBJ whole genome shotgun (WGS) entry which is preliminary data.</text>
</comment>
<evidence type="ECO:0000313" key="3">
    <source>
        <dbReference type="Proteomes" id="UP001177670"/>
    </source>
</evidence>